<evidence type="ECO:0000313" key="3">
    <source>
        <dbReference type="Proteomes" id="UP000323632"/>
    </source>
</evidence>
<keyword evidence="1" id="KW-0812">Transmembrane</keyword>
<keyword evidence="3" id="KW-1185">Reference proteome</keyword>
<sequence length="364" mass="42549">MPIKQSKGVVIRFVALITLIVLTILLQTALQNHPAFLRFYIRNIFTPLQQLRSYSFNVLSFSIGDIIYLLLLLLLLLITIRLIFFLFTIRKNGYDFKVELLRFLLFPVIVYFLFLLLWGGNYSRLRLSAHWNLESLKWDKTALITLNNELVQKMNREQNTPIVYTNLEGTNKIANALYHACYKDKIAQLKVKPTSLGYMLNYIGVQGYYNPLSGEAQFNRFIPPFMHPFVVSHEMAHQTGIAAEDDANLLAYVLGSESNIPEFRYSAYFNIFIYAYADLKERDSVAAKNVYALLNQQSRNDMDTLRAMNRKYRSSFRKFTNSMYDEYLKMHGQEEGLNTYSDVTRWVYFWEHSTQKKADLNVCP</sequence>
<dbReference type="AlphaFoldDB" id="A0A5M6CPH3"/>
<feature type="transmembrane region" description="Helical" evidence="1">
    <location>
        <begin position="9"/>
        <end position="30"/>
    </location>
</feature>
<dbReference type="RefSeq" id="WP_150030883.1">
    <property type="nucleotide sequence ID" value="NZ_VWSH01000001.1"/>
</dbReference>
<accession>A0A5M6CPH3</accession>
<keyword evidence="1" id="KW-0472">Membrane</keyword>
<protein>
    <submittedName>
        <fullName evidence="2">DUF3810 domain-containing protein</fullName>
    </submittedName>
</protein>
<dbReference type="Pfam" id="PF12725">
    <property type="entry name" value="DUF3810"/>
    <property type="match status" value="1"/>
</dbReference>
<reference evidence="2 3" key="1">
    <citation type="submission" date="2019-09" db="EMBL/GenBank/DDBJ databases">
        <title>Genome sequence and assembly of Taibaiella sp.</title>
        <authorList>
            <person name="Chhetri G."/>
        </authorList>
    </citation>
    <scope>NUCLEOTIDE SEQUENCE [LARGE SCALE GENOMIC DNA]</scope>
    <source>
        <strain evidence="2 3">KVB11</strain>
    </source>
</reference>
<organism evidence="2 3">
    <name type="scientific">Taibaiella lutea</name>
    <dbReference type="NCBI Taxonomy" id="2608001"/>
    <lineage>
        <taxon>Bacteria</taxon>
        <taxon>Pseudomonadati</taxon>
        <taxon>Bacteroidota</taxon>
        <taxon>Chitinophagia</taxon>
        <taxon>Chitinophagales</taxon>
        <taxon>Chitinophagaceae</taxon>
        <taxon>Taibaiella</taxon>
    </lineage>
</organism>
<feature type="transmembrane region" description="Helical" evidence="1">
    <location>
        <begin position="66"/>
        <end position="88"/>
    </location>
</feature>
<dbReference type="InterPro" id="IPR024294">
    <property type="entry name" value="DUF3810"/>
</dbReference>
<gene>
    <name evidence="2" type="ORF">F0919_01180</name>
</gene>
<evidence type="ECO:0000313" key="2">
    <source>
        <dbReference type="EMBL" id="KAA5536310.1"/>
    </source>
</evidence>
<keyword evidence="1" id="KW-1133">Transmembrane helix</keyword>
<evidence type="ECO:0000256" key="1">
    <source>
        <dbReference type="SAM" id="Phobius"/>
    </source>
</evidence>
<dbReference type="EMBL" id="VWSH01000001">
    <property type="protein sequence ID" value="KAA5536310.1"/>
    <property type="molecule type" value="Genomic_DNA"/>
</dbReference>
<feature type="transmembrane region" description="Helical" evidence="1">
    <location>
        <begin position="100"/>
        <end position="120"/>
    </location>
</feature>
<name>A0A5M6CPH3_9BACT</name>
<proteinExistence type="predicted"/>
<comment type="caution">
    <text evidence="2">The sequence shown here is derived from an EMBL/GenBank/DDBJ whole genome shotgun (WGS) entry which is preliminary data.</text>
</comment>
<dbReference type="Proteomes" id="UP000323632">
    <property type="component" value="Unassembled WGS sequence"/>
</dbReference>